<dbReference type="InterPro" id="IPR010730">
    <property type="entry name" value="HET"/>
</dbReference>
<dbReference type="AlphaFoldDB" id="A0A8H6A6Q5"/>
<dbReference type="SUPFAM" id="SSF56176">
    <property type="entry name" value="FAD-binding/transporter-associated domain-like"/>
    <property type="match status" value="1"/>
</dbReference>
<dbReference type="InterPro" id="IPR052895">
    <property type="entry name" value="HetReg/Transcr_Mod"/>
</dbReference>
<sequence length="1038" mass="116603">MVRAESVEDIQASVKFASEKDLSLVTKNTGHDHLGRSSGKGSFGIWTHNLKGIEFHDSFTAQGAPTEASGIPAVTLQAGEQWFDVYQAAAKQGVLVVGGSARTVGAAGGYLLGGGHSPFAHYYGLAADNLLEMSIVSADGEHRVINAYTDPDYFWAVRGGGGSAWGIVTSVTYKTHPVPQNLIFGLVQLNSTNDSSLKRVVAESIKLLPTITDAGYTGYATIEKGFGAIFMKPNSTVASFNETFGPVFKLTQLPGIEGAITAYPSTWDGYLKTILRDPNIGTNIQDTSRLLTTEVIRDRAEDLAEFIVGSQQGAGFNFIGKVNNDERDKTAIHEIWKRSHGLLSISVDWADTATSREKHEKRQRAVQMSERLIELGLQEAVQISVTLAKLGSTEVGTAGITNSCLGKLGGTKAETDSSRTIVILSAREDITSWEALIECSLEVASLTQRPKFEALSYVWGSVDTFETIHLDRQSFEVTPNLGSALRHLRHPTGKRVMWIDYICINQDDVPEKNKQVPLMGSIYMTADRVISILGEYSPEIEMAVSWCERYIHKRTTKQALFWRKLELKELWSVEARREKEIAILKTFIGLRRFIILPYWTRMWTFQEYQLPEREPICMCGAFTFKASAILGTSWDGVVQTPFAAMVRVGQDPVEIERKNKPSLDQDEKTRQHCLEVQRLSAIDDDEFTRTMERFAFFDILRDRHAPAYKGLASLMYLAYHRQCGNPRDRVYALYALVPSAQEAYPPDYNKSLEQVLVETTEYIIRKETRACIFNLFAVRNNHLLDDTLPSWVPDYTTPCTRVKGLPSHYIARKIKESLWTPAVEYFPHVSEDYKTLHLWGRTVGHCKPIFRFGSDLRQVVANIMNFFETTEAWGTNWDPSTVRERFVEACLCHFPQGDTFTIQEAIEAIHELAHTYENTRIQGQSNDTDPAANEQFQSKLRKELSANCNQSFFLIVTKKAQGFGICPVAIEDQDVVMIADTAEQLLVLRRQLDREHEQSSYKLVGQAYVDGLAETSNSLDSPLYTMVKDQPHEEFRVL</sequence>
<proteinExistence type="predicted"/>
<dbReference type="InterPro" id="IPR016166">
    <property type="entry name" value="FAD-bd_PCMH"/>
</dbReference>
<organism evidence="2 3">
    <name type="scientific">Petromyces alliaceus</name>
    <name type="common">Aspergillus alliaceus</name>
    <dbReference type="NCBI Taxonomy" id="209559"/>
    <lineage>
        <taxon>Eukaryota</taxon>
        <taxon>Fungi</taxon>
        <taxon>Dikarya</taxon>
        <taxon>Ascomycota</taxon>
        <taxon>Pezizomycotina</taxon>
        <taxon>Eurotiomycetes</taxon>
        <taxon>Eurotiomycetidae</taxon>
        <taxon>Eurotiales</taxon>
        <taxon>Aspergillaceae</taxon>
        <taxon>Aspergillus</taxon>
        <taxon>Aspergillus subgen. Circumdati</taxon>
    </lineage>
</organism>
<comment type="caution">
    <text evidence="2">The sequence shown here is derived from an EMBL/GenBank/DDBJ whole genome shotgun (WGS) entry which is preliminary data.</text>
</comment>
<name>A0A8H6A6Q5_PETAA</name>
<reference evidence="2 3" key="1">
    <citation type="submission" date="2019-04" db="EMBL/GenBank/DDBJ databases">
        <title>Aspergillus burnettii sp. nov., novel species from soil in southeast Queensland.</title>
        <authorList>
            <person name="Gilchrist C.L.M."/>
            <person name="Pitt J.I."/>
            <person name="Lange L."/>
            <person name="Lacey H.J."/>
            <person name="Vuong D."/>
            <person name="Midgley D.J."/>
            <person name="Greenfield P."/>
            <person name="Bradbury M."/>
            <person name="Lacey E."/>
            <person name="Busk P.K."/>
            <person name="Pilgaard B."/>
            <person name="Chooi Y.H."/>
            <person name="Piggott A.M."/>
        </authorList>
    </citation>
    <scope>NUCLEOTIDE SEQUENCE [LARGE SCALE GENOMIC DNA]</scope>
    <source>
        <strain evidence="2 3">FRR 5400</strain>
    </source>
</reference>
<dbReference type="Gene3D" id="3.30.465.10">
    <property type="match status" value="1"/>
</dbReference>
<dbReference type="EMBL" id="SPNV01000083">
    <property type="protein sequence ID" value="KAF5862059.1"/>
    <property type="molecule type" value="Genomic_DNA"/>
</dbReference>
<evidence type="ECO:0000259" key="1">
    <source>
        <dbReference type="PROSITE" id="PS51387"/>
    </source>
</evidence>
<protein>
    <recommendedName>
        <fullName evidence="1">FAD-binding PCMH-type domain-containing protein</fullName>
    </recommendedName>
</protein>
<gene>
    <name evidence="2" type="ORF">ETB97_012206</name>
</gene>
<evidence type="ECO:0000313" key="3">
    <source>
        <dbReference type="Proteomes" id="UP000541154"/>
    </source>
</evidence>
<dbReference type="PROSITE" id="PS51387">
    <property type="entry name" value="FAD_PCMH"/>
    <property type="match status" value="1"/>
</dbReference>
<feature type="domain" description="FAD-binding PCMH-type" evidence="1">
    <location>
        <begin position="1"/>
        <end position="178"/>
    </location>
</feature>
<dbReference type="PANTHER" id="PTHR24148">
    <property type="entry name" value="ANKYRIN REPEAT DOMAIN-CONTAINING PROTEIN 39 HOMOLOG-RELATED"/>
    <property type="match status" value="1"/>
</dbReference>
<dbReference type="Proteomes" id="UP000541154">
    <property type="component" value="Unassembled WGS sequence"/>
</dbReference>
<accession>A0A8H6A6Q5</accession>
<dbReference type="PANTHER" id="PTHR24148:SF64">
    <property type="entry name" value="HETEROKARYON INCOMPATIBILITY DOMAIN-CONTAINING PROTEIN"/>
    <property type="match status" value="1"/>
</dbReference>
<dbReference type="InterPro" id="IPR016169">
    <property type="entry name" value="FAD-bd_PCMH_sub2"/>
</dbReference>
<dbReference type="GO" id="GO:0071949">
    <property type="term" value="F:FAD binding"/>
    <property type="evidence" value="ECO:0007669"/>
    <property type="project" value="InterPro"/>
</dbReference>
<dbReference type="Pfam" id="PF01565">
    <property type="entry name" value="FAD_binding_4"/>
    <property type="match status" value="1"/>
</dbReference>
<evidence type="ECO:0000313" key="2">
    <source>
        <dbReference type="EMBL" id="KAF5862059.1"/>
    </source>
</evidence>
<keyword evidence="3" id="KW-1185">Reference proteome</keyword>
<dbReference type="InterPro" id="IPR006094">
    <property type="entry name" value="Oxid_FAD_bind_N"/>
</dbReference>
<dbReference type="InterPro" id="IPR036318">
    <property type="entry name" value="FAD-bd_PCMH-like_sf"/>
</dbReference>
<dbReference type="Pfam" id="PF06985">
    <property type="entry name" value="HET"/>
    <property type="match status" value="1"/>
</dbReference>